<dbReference type="PANTHER" id="PTHR48019">
    <property type="entry name" value="SERUM RESPONSE FACTOR HOMOLOG"/>
    <property type="match status" value="1"/>
</dbReference>
<keyword evidence="3" id="KW-0238">DNA-binding</keyword>
<evidence type="ECO:0000256" key="2">
    <source>
        <dbReference type="ARBA" id="ARBA00023015"/>
    </source>
</evidence>
<feature type="domain" description="MADS-box" evidence="6">
    <location>
        <begin position="1"/>
        <end position="61"/>
    </location>
</feature>
<name>A0AAN9MYG3_CANGL</name>
<evidence type="ECO:0000313" key="9">
    <source>
        <dbReference type="Proteomes" id="UP001367508"/>
    </source>
</evidence>
<evidence type="ECO:0000256" key="3">
    <source>
        <dbReference type="ARBA" id="ARBA00023125"/>
    </source>
</evidence>
<dbReference type="Proteomes" id="UP001367508">
    <property type="component" value="Unassembled WGS sequence"/>
</dbReference>
<reference evidence="8 9" key="1">
    <citation type="submission" date="2024-01" db="EMBL/GenBank/DDBJ databases">
        <title>The genomes of 5 underutilized Papilionoideae crops provide insights into root nodulation and disease resistanc.</title>
        <authorList>
            <person name="Jiang F."/>
        </authorList>
    </citation>
    <scope>NUCLEOTIDE SEQUENCE [LARGE SCALE GENOMIC DNA]</scope>
    <source>
        <strain evidence="8">LVBAO_FW01</strain>
        <tissue evidence="8">Leaves</tissue>
    </source>
</reference>
<evidence type="ECO:0000256" key="4">
    <source>
        <dbReference type="ARBA" id="ARBA00023163"/>
    </source>
</evidence>
<dbReference type="GO" id="GO:0005634">
    <property type="term" value="C:nucleus"/>
    <property type="evidence" value="ECO:0007669"/>
    <property type="project" value="UniProtKB-SubCell"/>
</dbReference>
<dbReference type="EMBL" id="JAYMYQ010000001">
    <property type="protein sequence ID" value="KAK7363042.1"/>
    <property type="molecule type" value="Genomic_DNA"/>
</dbReference>
<dbReference type="Pfam" id="PF01486">
    <property type="entry name" value="K-box"/>
    <property type="match status" value="1"/>
</dbReference>
<feature type="domain" description="K-box" evidence="7">
    <location>
        <begin position="83"/>
        <end position="173"/>
    </location>
</feature>
<comment type="caution">
    <text evidence="8">The sequence shown here is derived from an EMBL/GenBank/DDBJ whole genome shotgun (WGS) entry which is preliminary data.</text>
</comment>
<comment type="subcellular location">
    <subcellularLocation>
        <location evidence="1">Nucleus</location>
    </subcellularLocation>
</comment>
<dbReference type="InterPro" id="IPR033896">
    <property type="entry name" value="MEF2-like_N"/>
</dbReference>
<keyword evidence="5" id="KW-0539">Nucleus</keyword>
<dbReference type="Gene3D" id="3.40.1810.10">
    <property type="entry name" value="Transcription factor, MADS-box"/>
    <property type="match status" value="1"/>
</dbReference>
<dbReference type="GO" id="GO:0045944">
    <property type="term" value="P:positive regulation of transcription by RNA polymerase II"/>
    <property type="evidence" value="ECO:0007669"/>
    <property type="project" value="InterPro"/>
</dbReference>
<dbReference type="InterPro" id="IPR036879">
    <property type="entry name" value="TF_MADSbox_sf"/>
</dbReference>
<keyword evidence="2" id="KW-0805">Transcription regulation</keyword>
<evidence type="ECO:0000259" key="7">
    <source>
        <dbReference type="PROSITE" id="PS51297"/>
    </source>
</evidence>
<dbReference type="GO" id="GO:0046983">
    <property type="term" value="F:protein dimerization activity"/>
    <property type="evidence" value="ECO:0007669"/>
    <property type="project" value="InterPro"/>
</dbReference>
<dbReference type="PROSITE" id="PS00350">
    <property type="entry name" value="MADS_BOX_1"/>
    <property type="match status" value="1"/>
</dbReference>
<dbReference type="PRINTS" id="PR00404">
    <property type="entry name" value="MADSDOMAIN"/>
</dbReference>
<keyword evidence="4" id="KW-0804">Transcription</keyword>
<dbReference type="PROSITE" id="PS50066">
    <property type="entry name" value="MADS_BOX_2"/>
    <property type="match status" value="1"/>
</dbReference>
<accession>A0AAN9MYG3</accession>
<dbReference type="CDD" id="cd00265">
    <property type="entry name" value="MADS_MEF2_like"/>
    <property type="match status" value="1"/>
</dbReference>
<dbReference type="Pfam" id="PF00319">
    <property type="entry name" value="SRF-TF"/>
    <property type="match status" value="1"/>
</dbReference>
<sequence length="240" mass="27906">MGRGKIAIRRIENLANRQVTFCKRRNGLLKKTRELSILCDAEIGLIVFSSTGKLYEYASTSMKSVIEHYYKQNEDSSQLMDHASAIKREAESLRHHLHHLQECHRKLMGEELSGLGINELQHLENQLKMGLTNVRIRKDQTLRDEIRELHEKGSLLQKENEEFHKKIDLIHKENAELEKVIEARHEDEENARSNPSCSIRYGYDHIAEPILNLQQSQPQPQYSEPPTERMNLGHSLKLLI</sequence>
<dbReference type="PROSITE" id="PS51297">
    <property type="entry name" value="K_BOX"/>
    <property type="match status" value="1"/>
</dbReference>
<gene>
    <name evidence="8" type="ORF">VNO77_05171</name>
</gene>
<evidence type="ECO:0000313" key="8">
    <source>
        <dbReference type="EMBL" id="KAK7363042.1"/>
    </source>
</evidence>
<dbReference type="SUPFAM" id="SSF55455">
    <property type="entry name" value="SRF-like"/>
    <property type="match status" value="1"/>
</dbReference>
<evidence type="ECO:0000259" key="6">
    <source>
        <dbReference type="PROSITE" id="PS50066"/>
    </source>
</evidence>
<evidence type="ECO:0000256" key="1">
    <source>
        <dbReference type="ARBA" id="ARBA00004123"/>
    </source>
</evidence>
<evidence type="ECO:0000256" key="5">
    <source>
        <dbReference type="ARBA" id="ARBA00023242"/>
    </source>
</evidence>
<dbReference type="SMART" id="SM00432">
    <property type="entry name" value="MADS"/>
    <property type="match status" value="1"/>
</dbReference>
<dbReference type="GO" id="GO:0000977">
    <property type="term" value="F:RNA polymerase II transcription regulatory region sequence-specific DNA binding"/>
    <property type="evidence" value="ECO:0007669"/>
    <property type="project" value="InterPro"/>
</dbReference>
<organism evidence="8 9">
    <name type="scientific">Canavalia gladiata</name>
    <name type="common">Sword bean</name>
    <name type="synonym">Dolichos gladiatus</name>
    <dbReference type="NCBI Taxonomy" id="3824"/>
    <lineage>
        <taxon>Eukaryota</taxon>
        <taxon>Viridiplantae</taxon>
        <taxon>Streptophyta</taxon>
        <taxon>Embryophyta</taxon>
        <taxon>Tracheophyta</taxon>
        <taxon>Spermatophyta</taxon>
        <taxon>Magnoliopsida</taxon>
        <taxon>eudicotyledons</taxon>
        <taxon>Gunneridae</taxon>
        <taxon>Pentapetalae</taxon>
        <taxon>rosids</taxon>
        <taxon>fabids</taxon>
        <taxon>Fabales</taxon>
        <taxon>Fabaceae</taxon>
        <taxon>Papilionoideae</taxon>
        <taxon>50 kb inversion clade</taxon>
        <taxon>NPAAA clade</taxon>
        <taxon>indigoferoid/millettioid clade</taxon>
        <taxon>Phaseoleae</taxon>
        <taxon>Canavalia</taxon>
    </lineage>
</organism>
<protein>
    <recommendedName>
        <fullName evidence="10">MADS-box transcription factor</fullName>
    </recommendedName>
</protein>
<dbReference type="AlphaFoldDB" id="A0AAN9MYG3"/>
<keyword evidence="9" id="KW-1185">Reference proteome</keyword>
<dbReference type="GO" id="GO:0003700">
    <property type="term" value="F:DNA-binding transcription factor activity"/>
    <property type="evidence" value="ECO:0007669"/>
    <property type="project" value="InterPro"/>
</dbReference>
<dbReference type="InterPro" id="IPR050142">
    <property type="entry name" value="MADS-box/MEF2_TF"/>
</dbReference>
<evidence type="ECO:0008006" key="10">
    <source>
        <dbReference type="Google" id="ProtNLM"/>
    </source>
</evidence>
<proteinExistence type="predicted"/>
<dbReference type="InterPro" id="IPR002100">
    <property type="entry name" value="TF_MADSbox"/>
</dbReference>
<dbReference type="InterPro" id="IPR002487">
    <property type="entry name" value="TF_Kbox"/>
</dbReference>